<comment type="caution">
    <text evidence="3">The sequence shown here is derived from an EMBL/GenBank/DDBJ whole genome shotgun (WGS) entry which is preliminary data.</text>
</comment>
<accession>A0A947D8Z1</accession>
<evidence type="ECO:0000259" key="2">
    <source>
        <dbReference type="Pfam" id="PF04233"/>
    </source>
</evidence>
<dbReference type="AlphaFoldDB" id="A0A947D8Z1"/>
<dbReference type="InterPro" id="IPR006528">
    <property type="entry name" value="Phage_head_morphogenesis_dom"/>
</dbReference>
<evidence type="ECO:0000313" key="3">
    <source>
        <dbReference type="EMBL" id="MBT9293338.1"/>
    </source>
</evidence>
<keyword evidence="4" id="KW-1185">Reference proteome</keyword>
<protein>
    <recommendedName>
        <fullName evidence="2">Phage head morphogenesis domain-containing protein</fullName>
    </recommendedName>
</protein>
<dbReference type="EMBL" id="JAHHZF010000035">
    <property type="protein sequence ID" value="MBT9293338.1"/>
    <property type="molecule type" value="Genomic_DNA"/>
</dbReference>
<name>A0A947D8Z1_9HYPH</name>
<feature type="domain" description="Phage head morphogenesis" evidence="2">
    <location>
        <begin position="57"/>
        <end position="185"/>
    </location>
</feature>
<evidence type="ECO:0000256" key="1">
    <source>
        <dbReference type="SAM" id="MobiDB-lite"/>
    </source>
</evidence>
<proteinExistence type="predicted"/>
<feature type="region of interest" description="Disordered" evidence="1">
    <location>
        <begin position="200"/>
        <end position="219"/>
    </location>
</feature>
<organism evidence="3 4">
    <name type="scientific">Prosthecodimorpha staleyi</name>
    <dbReference type="NCBI Taxonomy" id="2840188"/>
    <lineage>
        <taxon>Bacteria</taxon>
        <taxon>Pseudomonadati</taxon>
        <taxon>Pseudomonadota</taxon>
        <taxon>Alphaproteobacteria</taxon>
        <taxon>Hyphomicrobiales</taxon>
        <taxon>Ancalomicrobiaceae</taxon>
        <taxon>Prosthecodimorpha</taxon>
    </lineage>
</organism>
<dbReference type="Pfam" id="PF04233">
    <property type="entry name" value="Phage_Mu_F"/>
    <property type="match status" value="1"/>
</dbReference>
<dbReference type="RefSeq" id="WP_261971825.1">
    <property type="nucleotide sequence ID" value="NZ_JAHHZF010000035.1"/>
</dbReference>
<sequence length="219" mass="24985">MADAKRGFQTPPEITGYFDRKELRPGFSWKDVWGEEHAYAFTVAKATELELLTLFRRSIGEAIAKGQGFETWRQAILPELQKIGWGTPRLVADPTGQAPDRMVDFTAPRRLQTIFWGNTASARAAGQWDRAQRTKAVLPYLVYIRSASARPREQHLRWVGIIRPIDDPWWATHFPPNGWNCKCSVRQIDGRERGDLLDRAPAAETDPSYTDEIPVEPPR</sequence>
<gene>
    <name evidence="3" type="ORF">KL771_28095</name>
</gene>
<reference evidence="3 4" key="1">
    <citation type="submission" date="2021-06" db="EMBL/GenBank/DDBJ databases">
        <authorList>
            <person name="Grouzdev D.S."/>
            <person name="Koziaeva V."/>
        </authorList>
    </citation>
    <scope>NUCLEOTIDE SEQUENCE [LARGE SCALE GENOMIC DNA]</scope>
    <source>
        <strain evidence="3 4">22</strain>
    </source>
</reference>
<dbReference type="Proteomes" id="UP000766595">
    <property type="component" value="Unassembled WGS sequence"/>
</dbReference>
<evidence type="ECO:0000313" key="4">
    <source>
        <dbReference type="Proteomes" id="UP000766595"/>
    </source>
</evidence>
<feature type="non-terminal residue" evidence="3">
    <location>
        <position position="219"/>
    </location>
</feature>